<accession>A0A183AFB1</accession>
<evidence type="ECO:0000313" key="4">
    <source>
        <dbReference type="WBParaSite" id="ECPE_0000565901-mRNA-1"/>
    </source>
</evidence>
<keyword evidence="3" id="KW-1185">Reference proteome</keyword>
<dbReference type="Proteomes" id="UP000272942">
    <property type="component" value="Unassembled WGS sequence"/>
</dbReference>
<evidence type="ECO:0000313" key="3">
    <source>
        <dbReference type="Proteomes" id="UP000272942"/>
    </source>
</evidence>
<dbReference type="EMBL" id="UZAN01042526">
    <property type="protein sequence ID" value="VDP76132.1"/>
    <property type="molecule type" value="Genomic_DNA"/>
</dbReference>
<name>A0A183AFB1_9TREM</name>
<feature type="region of interest" description="Disordered" evidence="1">
    <location>
        <begin position="33"/>
        <end position="75"/>
    </location>
</feature>
<dbReference type="AlphaFoldDB" id="A0A183AFB1"/>
<evidence type="ECO:0000313" key="2">
    <source>
        <dbReference type="EMBL" id="VDP76132.1"/>
    </source>
</evidence>
<proteinExistence type="predicted"/>
<gene>
    <name evidence="2" type="ORF">ECPE_LOCUS5646</name>
</gene>
<organism evidence="4">
    <name type="scientific">Echinostoma caproni</name>
    <dbReference type="NCBI Taxonomy" id="27848"/>
    <lineage>
        <taxon>Eukaryota</taxon>
        <taxon>Metazoa</taxon>
        <taxon>Spiralia</taxon>
        <taxon>Lophotrochozoa</taxon>
        <taxon>Platyhelminthes</taxon>
        <taxon>Trematoda</taxon>
        <taxon>Digenea</taxon>
        <taxon>Plagiorchiida</taxon>
        <taxon>Echinostomata</taxon>
        <taxon>Echinostomatoidea</taxon>
        <taxon>Echinostomatidae</taxon>
        <taxon>Echinostoma</taxon>
    </lineage>
</organism>
<evidence type="ECO:0000256" key="1">
    <source>
        <dbReference type="SAM" id="MobiDB-lite"/>
    </source>
</evidence>
<reference evidence="2 3" key="2">
    <citation type="submission" date="2018-11" db="EMBL/GenBank/DDBJ databases">
        <authorList>
            <consortium name="Pathogen Informatics"/>
        </authorList>
    </citation>
    <scope>NUCLEOTIDE SEQUENCE [LARGE SCALE GENOMIC DNA]</scope>
    <source>
        <strain evidence="2 3">Egypt</strain>
    </source>
</reference>
<sequence length="75" mass="8307">MYALNFITYGVDSFFLFALYKVHGGYLNSPAVTQPPVNQPPPPQMVQQPSYPPSAYTNSAYDGQPVPEQSGYAYQ</sequence>
<protein>
    <submittedName>
        <fullName evidence="4">Rhodopsin</fullName>
    </submittedName>
</protein>
<dbReference type="WBParaSite" id="ECPE_0000565901-mRNA-1">
    <property type="protein sequence ID" value="ECPE_0000565901-mRNA-1"/>
    <property type="gene ID" value="ECPE_0000565901"/>
</dbReference>
<reference evidence="4" key="1">
    <citation type="submission" date="2016-06" db="UniProtKB">
        <authorList>
            <consortium name="WormBaseParasite"/>
        </authorList>
    </citation>
    <scope>IDENTIFICATION</scope>
</reference>